<proteinExistence type="predicted"/>
<protein>
    <submittedName>
        <fullName evidence="1">Uncharacterized protein</fullName>
    </submittedName>
</protein>
<accession>H6Q8A0</accession>
<dbReference type="EMBL" id="CP003316">
    <property type="protein sequence ID" value="AFA38834.1"/>
    <property type="molecule type" value="Genomic_DNA"/>
</dbReference>
<reference evidence="1 2" key="1">
    <citation type="journal article" date="2012" name="Stand. Genomic Sci.">
        <title>Complete genome sequence of Pyrobaculum oguniense.</title>
        <authorList>
            <person name="Bernick D.L."/>
            <person name="Karplus K."/>
            <person name="Lui L.M."/>
            <person name="Coker J.K."/>
            <person name="Murphy J.N."/>
            <person name="Chan P.P."/>
            <person name="Cozen A.E."/>
            <person name="Lowe T.M."/>
        </authorList>
    </citation>
    <scope>NUCLEOTIDE SEQUENCE [LARGE SCALE GENOMIC DNA]</scope>
    <source>
        <strain evidence="1 2">TE7</strain>
    </source>
</reference>
<dbReference type="KEGG" id="pog:Pogu_0807"/>
<sequence>MACVDGLEAGNVIRKCGDAGVLFLVSVFTDA</sequence>
<gene>
    <name evidence="1" type="ordered locus">Pogu_0807</name>
</gene>
<organism evidence="1 2">
    <name type="scientific">Pyrobaculum oguniense (strain DSM 13380 / JCM 10595 / TE7)</name>
    <dbReference type="NCBI Taxonomy" id="698757"/>
    <lineage>
        <taxon>Archaea</taxon>
        <taxon>Thermoproteota</taxon>
        <taxon>Thermoprotei</taxon>
        <taxon>Thermoproteales</taxon>
        <taxon>Thermoproteaceae</taxon>
        <taxon>Pyrobaculum</taxon>
    </lineage>
</organism>
<keyword evidence="2" id="KW-1185">Reference proteome</keyword>
<evidence type="ECO:0000313" key="2">
    <source>
        <dbReference type="Proteomes" id="UP000009062"/>
    </source>
</evidence>
<evidence type="ECO:0000313" key="1">
    <source>
        <dbReference type="EMBL" id="AFA38834.1"/>
    </source>
</evidence>
<name>H6Q8A0_PYROT</name>
<dbReference type="AlphaFoldDB" id="H6Q8A0"/>
<dbReference type="Proteomes" id="UP000009062">
    <property type="component" value="Chromosome"/>
</dbReference>
<dbReference type="HOGENOM" id="CLU_3394551_0_0_2"/>